<name>A0AAQ3XA39_PASNO</name>
<dbReference type="EMBL" id="CP144752">
    <property type="protein sequence ID" value="WVZ90131.1"/>
    <property type="molecule type" value="Genomic_DNA"/>
</dbReference>
<keyword evidence="2" id="KW-1185">Reference proteome</keyword>
<protein>
    <submittedName>
        <fullName evidence="1">Uncharacterized protein</fullName>
    </submittedName>
</protein>
<dbReference type="Proteomes" id="UP001341281">
    <property type="component" value="Chromosome 08"/>
</dbReference>
<evidence type="ECO:0000313" key="2">
    <source>
        <dbReference type="Proteomes" id="UP001341281"/>
    </source>
</evidence>
<reference evidence="1 2" key="1">
    <citation type="submission" date="2024-02" db="EMBL/GenBank/DDBJ databases">
        <title>High-quality chromosome-scale genome assembly of Pensacola bahiagrass (Paspalum notatum Flugge var. saurae).</title>
        <authorList>
            <person name="Vega J.M."/>
            <person name="Podio M."/>
            <person name="Orjuela J."/>
            <person name="Siena L.A."/>
            <person name="Pessino S.C."/>
            <person name="Combes M.C."/>
            <person name="Mariac C."/>
            <person name="Albertini E."/>
            <person name="Pupilli F."/>
            <person name="Ortiz J.P.A."/>
            <person name="Leblanc O."/>
        </authorList>
    </citation>
    <scope>NUCLEOTIDE SEQUENCE [LARGE SCALE GENOMIC DNA]</scope>
    <source>
        <strain evidence="1">R1</strain>
        <tissue evidence="1">Leaf</tissue>
    </source>
</reference>
<organism evidence="1 2">
    <name type="scientific">Paspalum notatum var. saurae</name>
    <dbReference type="NCBI Taxonomy" id="547442"/>
    <lineage>
        <taxon>Eukaryota</taxon>
        <taxon>Viridiplantae</taxon>
        <taxon>Streptophyta</taxon>
        <taxon>Embryophyta</taxon>
        <taxon>Tracheophyta</taxon>
        <taxon>Spermatophyta</taxon>
        <taxon>Magnoliopsida</taxon>
        <taxon>Liliopsida</taxon>
        <taxon>Poales</taxon>
        <taxon>Poaceae</taxon>
        <taxon>PACMAD clade</taxon>
        <taxon>Panicoideae</taxon>
        <taxon>Andropogonodae</taxon>
        <taxon>Paspaleae</taxon>
        <taxon>Paspalinae</taxon>
        <taxon>Paspalum</taxon>
    </lineage>
</organism>
<gene>
    <name evidence="1" type="ORF">U9M48_036461</name>
</gene>
<accession>A0AAQ3XA39</accession>
<sequence>MLIFGGQNEGHRK</sequence>
<proteinExistence type="predicted"/>
<evidence type="ECO:0000313" key="1">
    <source>
        <dbReference type="EMBL" id="WVZ90131.1"/>
    </source>
</evidence>